<dbReference type="SUPFAM" id="SSF53335">
    <property type="entry name" value="S-adenosyl-L-methionine-dependent methyltransferases"/>
    <property type="match status" value="1"/>
</dbReference>
<keyword evidence="3" id="KW-0949">S-adenosyl-L-methionine</keyword>
<dbReference type="GO" id="GO:0008168">
    <property type="term" value="F:methyltransferase activity"/>
    <property type="evidence" value="ECO:0007669"/>
    <property type="project" value="UniProtKB-KW"/>
</dbReference>
<keyword evidence="1 4" id="KW-0489">Methyltransferase</keyword>
<evidence type="ECO:0000256" key="3">
    <source>
        <dbReference type="ARBA" id="ARBA00022691"/>
    </source>
</evidence>
<evidence type="ECO:0000313" key="5">
    <source>
        <dbReference type="Proteomes" id="UP001596052"/>
    </source>
</evidence>
<reference evidence="5" key="1">
    <citation type="journal article" date="2019" name="Int. J. Syst. Evol. Microbiol.">
        <title>The Global Catalogue of Microorganisms (GCM) 10K type strain sequencing project: providing services to taxonomists for standard genome sequencing and annotation.</title>
        <authorList>
            <consortium name="The Broad Institute Genomics Platform"/>
            <consortium name="The Broad Institute Genome Sequencing Center for Infectious Disease"/>
            <person name="Wu L."/>
            <person name="Ma J."/>
        </authorList>
    </citation>
    <scope>NUCLEOTIDE SEQUENCE [LARGE SCALE GENOMIC DNA]</scope>
    <source>
        <strain evidence="5">CGMCC 4.1469</strain>
    </source>
</reference>
<dbReference type="InterPro" id="IPR029063">
    <property type="entry name" value="SAM-dependent_MTases_sf"/>
</dbReference>
<dbReference type="CDD" id="cd02440">
    <property type="entry name" value="AdoMet_MTases"/>
    <property type="match status" value="1"/>
</dbReference>
<sequence length="199" mass="22032">MQPAEVARSYDEIAHQWLEPHLETNGMRQHEHALKFSTQQGGRALDVGCGCHGRFICLLSQHGYKVEGLDISARMIELARQRHPGVVFHHADVCQWCPEGAYDFITAWDSIWHLPLAQNAGVMGRLCGALAPGGIFIFTLGGLDAPAEKQDSSMGPPMHYSTPGIPQMLETLAASGCMLRHLEYDQHPELHVFVIAQKL</sequence>
<accession>A0ABW0KQ68</accession>
<dbReference type="PANTHER" id="PTHR43464">
    <property type="entry name" value="METHYLTRANSFERASE"/>
    <property type="match status" value="1"/>
</dbReference>
<organism evidence="4 5">
    <name type="scientific">Prosthecobacter fluviatilis</name>
    <dbReference type="NCBI Taxonomy" id="445931"/>
    <lineage>
        <taxon>Bacteria</taxon>
        <taxon>Pseudomonadati</taxon>
        <taxon>Verrucomicrobiota</taxon>
        <taxon>Verrucomicrobiia</taxon>
        <taxon>Verrucomicrobiales</taxon>
        <taxon>Verrucomicrobiaceae</taxon>
        <taxon>Prosthecobacter</taxon>
    </lineage>
</organism>
<protein>
    <submittedName>
        <fullName evidence="4">Class I SAM-dependent methyltransferase</fullName>
    </submittedName>
</protein>
<dbReference type="EMBL" id="JBHSMQ010000004">
    <property type="protein sequence ID" value="MFC5455524.1"/>
    <property type="molecule type" value="Genomic_DNA"/>
</dbReference>
<dbReference type="Gene3D" id="3.40.50.150">
    <property type="entry name" value="Vaccinia Virus protein VP39"/>
    <property type="match status" value="1"/>
</dbReference>
<dbReference type="Proteomes" id="UP001596052">
    <property type="component" value="Unassembled WGS sequence"/>
</dbReference>
<dbReference type="PANTHER" id="PTHR43464:SF19">
    <property type="entry name" value="UBIQUINONE BIOSYNTHESIS O-METHYLTRANSFERASE, MITOCHONDRIAL"/>
    <property type="match status" value="1"/>
</dbReference>
<dbReference type="RefSeq" id="WP_377166695.1">
    <property type="nucleotide sequence ID" value="NZ_JBHSMQ010000004.1"/>
</dbReference>
<name>A0ABW0KQ68_9BACT</name>
<proteinExistence type="predicted"/>
<evidence type="ECO:0000313" key="4">
    <source>
        <dbReference type="EMBL" id="MFC5455524.1"/>
    </source>
</evidence>
<evidence type="ECO:0000256" key="2">
    <source>
        <dbReference type="ARBA" id="ARBA00022679"/>
    </source>
</evidence>
<evidence type="ECO:0000256" key="1">
    <source>
        <dbReference type="ARBA" id="ARBA00022603"/>
    </source>
</evidence>
<dbReference type="Pfam" id="PF13489">
    <property type="entry name" value="Methyltransf_23"/>
    <property type="match status" value="1"/>
</dbReference>
<gene>
    <name evidence="4" type="ORF">ACFQDI_11705</name>
</gene>
<keyword evidence="5" id="KW-1185">Reference proteome</keyword>
<dbReference type="GO" id="GO:0032259">
    <property type="term" value="P:methylation"/>
    <property type="evidence" value="ECO:0007669"/>
    <property type="project" value="UniProtKB-KW"/>
</dbReference>
<comment type="caution">
    <text evidence="4">The sequence shown here is derived from an EMBL/GenBank/DDBJ whole genome shotgun (WGS) entry which is preliminary data.</text>
</comment>
<keyword evidence="2" id="KW-0808">Transferase</keyword>